<dbReference type="Pfam" id="PF00378">
    <property type="entry name" value="ECH_1"/>
    <property type="match status" value="1"/>
</dbReference>
<dbReference type="GO" id="GO:0003824">
    <property type="term" value="F:catalytic activity"/>
    <property type="evidence" value="ECO:0007669"/>
    <property type="project" value="UniProtKB-ARBA"/>
</dbReference>
<name>A0AB39SLX6_9ACTN</name>
<dbReference type="AlphaFoldDB" id="A0AB39SLX6"/>
<comment type="similarity">
    <text evidence="1">Belongs to the enoyl-CoA hydratase/isomerase family.</text>
</comment>
<proteinExistence type="inferred from homology"/>
<organism evidence="2">
    <name type="scientific">Streptomyces sp. R35</name>
    <dbReference type="NCBI Taxonomy" id="3238630"/>
    <lineage>
        <taxon>Bacteria</taxon>
        <taxon>Bacillati</taxon>
        <taxon>Actinomycetota</taxon>
        <taxon>Actinomycetes</taxon>
        <taxon>Kitasatosporales</taxon>
        <taxon>Streptomycetaceae</taxon>
        <taxon>Streptomyces</taxon>
    </lineage>
</organism>
<reference evidence="2" key="1">
    <citation type="submission" date="2024-07" db="EMBL/GenBank/DDBJ databases">
        <authorList>
            <person name="Yu S.T."/>
        </authorList>
    </citation>
    <scope>NUCLEOTIDE SEQUENCE</scope>
    <source>
        <strain evidence="2">R35</strain>
    </source>
</reference>
<accession>A0AB39SLX6</accession>
<dbReference type="PANTHER" id="PTHR43802:SF1">
    <property type="entry name" value="IP11341P-RELATED"/>
    <property type="match status" value="1"/>
</dbReference>
<dbReference type="InterPro" id="IPR029045">
    <property type="entry name" value="ClpP/crotonase-like_dom_sf"/>
</dbReference>
<protein>
    <submittedName>
        <fullName evidence="2">Enoyl-CoA hydratase-related protein</fullName>
    </submittedName>
</protein>
<dbReference type="EMBL" id="CP163440">
    <property type="protein sequence ID" value="XDQ68200.1"/>
    <property type="molecule type" value="Genomic_DNA"/>
</dbReference>
<dbReference type="PANTHER" id="PTHR43802">
    <property type="entry name" value="ENOYL-COA HYDRATASE"/>
    <property type="match status" value="1"/>
</dbReference>
<gene>
    <name evidence="2" type="ORF">AB5J50_49300</name>
</gene>
<dbReference type="RefSeq" id="WP_369265027.1">
    <property type="nucleotide sequence ID" value="NZ_CP163440.1"/>
</dbReference>
<dbReference type="SUPFAM" id="SSF52096">
    <property type="entry name" value="ClpP/crotonase"/>
    <property type="match status" value="1"/>
</dbReference>
<dbReference type="InterPro" id="IPR001753">
    <property type="entry name" value="Enoyl-CoA_hydra/iso"/>
</dbReference>
<evidence type="ECO:0000313" key="2">
    <source>
        <dbReference type="EMBL" id="XDQ68200.1"/>
    </source>
</evidence>
<evidence type="ECO:0000256" key="1">
    <source>
        <dbReference type="ARBA" id="ARBA00005254"/>
    </source>
</evidence>
<dbReference type="Gene3D" id="3.30.300.220">
    <property type="match status" value="1"/>
</dbReference>
<dbReference type="CDD" id="cd06558">
    <property type="entry name" value="crotonase-like"/>
    <property type="match status" value="1"/>
</dbReference>
<sequence>MTEPHTGVLLITLNRPHVRNAIDRSLAQATDVALTRLETDPRLAVGILAGTGGHFCSGMDLKAFPTDGVPVVADRGSPG</sequence>